<evidence type="ECO:0000256" key="8">
    <source>
        <dbReference type="ARBA" id="ARBA00023136"/>
    </source>
</evidence>
<comment type="similarity">
    <text evidence="2">Belongs to the cystinosin family.</text>
</comment>
<dbReference type="InterPro" id="IPR005282">
    <property type="entry name" value="LC_transporter"/>
</dbReference>
<dbReference type="FunFam" id="1.20.1280.290:FF:000016">
    <property type="entry name" value="Cystinosin homolog"/>
    <property type="match status" value="1"/>
</dbReference>
<keyword evidence="5" id="KW-0677">Repeat</keyword>
<dbReference type="Gene3D" id="1.20.1280.290">
    <property type="match status" value="2"/>
</dbReference>
<dbReference type="CTD" id="1497"/>
<dbReference type="RefSeq" id="XP_019711423.1">
    <property type="nucleotide sequence ID" value="XM_019855864.1"/>
</dbReference>
<feature type="transmembrane region" description="Helical" evidence="11">
    <location>
        <begin position="271"/>
        <end position="289"/>
    </location>
</feature>
<dbReference type="RefSeq" id="XP_019711421.1">
    <property type="nucleotide sequence ID" value="XM_019855862.1"/>
</dbReference>
<keyword evidence="14" id="KW-1185">Reference proteome</keyword>
<evidence type="ECO:0000256" key="6">
    <source>
        <dbReference type="ARBA" id="ARBA00022847"/>
    </source>
</evidence>
<keyword evidence="6" id="KW-0769">Symport</keyword>
<comment type="subcellular location">
    <subcellularLocation>
        <location evidence="1">Lysosome membrane</location>
        <topology evidence="1">Multi-pass membrane protein</topology>
    </subcellularLocation>
</comment>
<proteinExistence type="inferred from homology"/>
<sequence>MWLPQQLSLLPLLPLWLLIDISESQVLLSVPEEVTLQEWTSGNLTMTSSLALPRPLVVRLNVTYSSKSNSSEIIGLPQQVTLPIAATSVTFTVTARASGQVTVYLMCDAADGCGSEPRLRFMVVRSNAVALLSEVVGWVYFLAWSVSFYPQVWENWRRKSVVGLHFDFLALNLTGFFAYSVFNIGLFWVTPIKEEFLQRNPNGINPVKPNDVFFSLHGFLLCLLYVGQAAVYESGGQRVSWTARLLLLIGWSFAGVTLFLAVFRRLSWLDYLYFFSYIKLAVTLVKYLPQAFLNYRRKSTEGWSIGTVLLDLSGGLLSISQMILDSYNNDEWHLIFGDPTKFGLGLFSVVFDMLFLFQHYCLYRSAYRLIRCSEVE</sequence>
<dbReference type="InterPro" id="IPR006603">
    <property type="entry name" value="PQ-loop_rpt"/>
</dbReference>
<feature type="transmembrane region" description="Helical" evidence="11">
    <location>
        <begin position="169"/>
        <end position="192"/>
    </location>
</feature>
<feature type="transmembrane region" description="Helical" evidence="11">
    <location>
        <begin position="245"/>
        <end position="265"/>
    </location>
</feature>
<dbReference type="GeneTree" id="ENSGT00390000005338"/>
<keyword evidence="7 11" id="KW-1133">Transmembrane helix</keyword>
<evidence type="ECO:0000256" key="4">
    <source>
        <dbReference type="ARBA" id="ARBA00022692"/>
    </source>
</evidence>
<protein>
    <submittedName>
        <fullName evidence="13">Cystinosin, lysosomal cystine transporter</fullName>
    </submittedName>
</protein>
<dbReference type="SMART" id="SM00679">
    <property type="entry name" value="CTNS"/>
    <property type="match status" value="2"/>
</dbReference>
<dbReference type="Ensembl" id="ENSHCOT00000010497.1">
    <property type="protein sequence ID" value="ENSHCOP00000018741.1"/>
    <property type="gene ID" value="ENSHCOG00000003511.1"/>
</dbReference>
<reference evidence="13" key="2">
    <citation type="submission" date="2025-09" db="UniProtKB">
        <authorList>
            <consortium name="Ensembl"/>
        </authorList>
    </citation>
    <scope>IDENTIFICATION</scope>
</reference>
<feature type="transmembrane region" description="Helical" evidence="11">
    <location>
        <begin position="301"/>
        <end position="324"/>
    </location>
</feature>
<dbReference type="OrthoDB" id="75720at2759"/>
<feature type="transmembrane region" description="Helical" evidence="11">
    <location>
        <begin position="128"/>
        <end position="149"/>
    </location>
</feature>
<keyword evidence="3" id="KW-0813">Transport</keyword>
<evidence type="ECO:0000256" key="2">
    <source>
        <dbReference type="ARBA" id="ARBA00006855"/>
    </source>
</evidence>
<evidence type="ECO:0000256" key="10">
    <source>
        <dbReference type="ARBA" id="ARBA00048473"/>
    </source>
</evidence>
<comment type="catalytic activity">
    <reaction evidence="10">
        <text>L-cystine(out) + H(+)(out) = L-cystine(in) + H(+)(in)</text>
        <dbReference type="Rhea" id="RHEA:66172"/>
        <dbReference type="ChEBI" id="CHEBI:15378"/>
        <dbReference type="ChEBI" id="CHEBI:35491"/>
    </reaction>
    <physiologicalReaction direction="left-to-right" evidence="10">
        <dbReference type="Rhea" id="RHEA:66173"/>
    </physiologicalReaction>
</comment>
<evidence type="ECO:0000256" key="5">
    <source>
        <dbReference type="ARBA" id="ARBA00022737"/>
    </source>
</evidence>
<dbReference type="OMA" id="WIDVIYT"/>
<keyword evidence="9" id="KW-0458">Lysosome</keyword>
<dbReference type="Pfam" id="PF04193">
    <property type="entry name" value="PQ-loop"/>
    <property type="match status" value="2"/>
</dbReference>
<dbReference type="GO" id="GO:0015184">
    <property type="term" value="F:L-cystine transmembrane transporter activity"/>
    <property type="evidence" value="ECO:0007669"/>
    <property type="project" value="TreeGrafter"/>
</dbReference>
<organism evidence="13 14">
    <name type="scientific">Hippocampus comes</name>
    <name type="common">Tiger tail seahorse</name>
    <dbReference type="NCBI Taxonomy" id="109280"/>
    <lineage>
        <taxon>Eukaryota</taxon>
        <taxon>Metazoa</taxon>
        <taxon>Chordata</taxon>
        <taxon>Craniata</taxon>
        <taxon>Vertebrata</taxon>
        <taxon>Euteleostomi</taxon>
        <taxon>Actinopterygii</taxon>
        <taxon>Neopterygii</taxon>
        <taxon>Teleostei</taxon>
        <taxon>Neoteleostei</taxon>
        <taxon>Acanthomorphata</taxon>
        <taxon>Syngnathiaria</taxon>
        <taxon>Syngnathiformes</taxon>
        <taxon>Syngnathoidei</taxon>
        <taxon>Syngnathidae</taxon>
        <taxon>Hippocampus</taxon>
    </lineage>
</organism>
<evidence type="ECO:0000256" key="7">
    <source>
        <dbReference type="ARBA" id="ARBA00022989"/>
    </source>
</evidence>
<keyword evidence="4 11" id="KW-0812">Transmembrane</keyword>
<evidence type="ECO:0000256" key="1">
    <source>
        <dbReference type="ARBA" id="ARBA00004155"/>
    </source>
</evidence>
<feature type="signal peptide" evidence="12">
    <location>
        <begin position="1"/>
        <end position="24"/>
    </location>
</feature>
<feature type="chain" id="PRO_5018527333" evidence="12">
    <location>
        <begin position="25"/>
        <end position="376"/>
    </location>
</feature>
<dbReference type="GO" id="GO:0005765">
    <property type="term" value="C:lysosomal membrane"/>
    <property type="evidence" value="ECO:0007669"/>
    <property type="project" value="UniProtKB-SubCell"/>
</dbReference>
<dbReference type="AlphaFoldDB" id="A0A3Q2YKJ1"/>
<keyword evidence="8 11" id="KW-0472">Membrane</keyword>
<dbReference type="PANTHER" id="PTHR13131">
    <property type="entry name" value="CYSTINOSIN"/>
    <property type="match status" value="1"/>
</dbReference>
<keyword evidence="12" id="KW-0732">Signal</keyword>
<name>A0A3Q2YKJ1_HIPCM</name>
<dbReference type="STRING" id="109280.ENSHCOP00000018741"/>
<evidence type="ECO:0000256" key="9">
    <source>
        <dbReference type="ARBA" id="ARBA00023228"/>
    </source>
</evidence>
<evidence type="ECO:0000256" key="11">
    <source>
        <dbReference type="SAM" id="Phobius"/>
    </source>
</evidence>
<dbReference type="PANTHER" id="PTHR13131:SF5">
    <property type="entry name" value="CYSTINOSIN"/>
    <property type="match status" value="1"/>
</dbReference>
<dbReference type="RefSeq" id="XP_019711420.1">
    <property type="nucleotide sequence ID" value="XM_019855861.1"/>
</dbReference>
<feature type="transmembrane region" description="Helical" evidence="11">
    <location>
        <begin position="212"/>
        <end position="233"/>
    </location>
</feature>
<evidence type="ECO:0000256" key="12">
    <source>
        <dbReference type="SAM" id="SignalP"/>
    </source>
</evidence>
<dbReference type="GeneID" id="109506852"/>
<evidence type="ECO:0000256" key="3">
    <source>
        <dbReference type="ARBA" id="ARBA00022448"/>
    </source>
</evidence>
<dbReference type="GO" id="GO:0015293">
    <property type="term" value="F:symporter activity"/>
    <property type="evidence" value="ECO:0007669"/>
    <property type="project" value="UniProtKB-KW"/>
</dbReference>
<dbReference type="RefSeq" id="XP_019711422.1">
    <property type="nucleotide sequence ID" value="XM_019855863.1"/>
</dbReference>
<evidence type="ECO:0000313" key="13">
    <source>
        <dbReference type="Ensembl" id="ENSHCOP00000018741.1"/>
    </source>
</evidence>
<reference evidence="13" key="1">
    <citation type="submission" date="2025-08" db="UniProtKB">
        <authorList>
            <consortium name="Ensembl"/>
        </authorList>
    </citation>
    <scope>IDENTIFICATION</scope>
</reference>
<dbReference type="Proteomes" id="UP000264820">
    <property type="component" value="Unplaced"/>
</dbReference>
<feature type="transmembrane region" description="Helical" evidence="11">
    <location>
        <begin position="344"/>
        <end position="363"/>
    </location>
</feature>
<evidence type="ECO:0000313" key="14">
    <source>
        <dbReference type="Proteomes" id="UP000264820"/>
    </source>
</evidence>
<accession>A0A3Q2YKJ1</accession>
<dbReference type="NCBIfam" id="TIGR00951">
    <property type="entry name" value="2A43"/>
    <property type="match status" value="1"/>
</dbReference>